<name>A0A1T5L9E0_9BACT</name>
<evidence type="ECO:0000313" key="1">
    <source>
        <dbReference type="EMBL" id="SKC72279.1"/>
    </source>
</evidence>
<proteinExistence type="predicted"/>
<dbReference type="Proteomes" id="UP000190961">
    <property type="component" value="Unassembled WGS sequence"/>
</dbReference>
<keyword evidence="2" id="KW-1185">Reference proteome</keyword>
<evidence type="ECO:0000313" key="2">
    <source>
        <dbReference type="Proteomes" id="UP000190961"/>
    </source>
</evidence>
<dbReference type="AlphaFoldDB" id="A0A1T5L9E0"/>
<organism evidence="1 2">
    <name type="scientific">Ohtaekwangia koreensis</name>
    <dbReference type="NCBI Taxonomy" id="688867"/>
    <lineage>
        <taxon>Bacteria</taxon>
        <taxon>Pseudomonadati</taxon>
        <taxon>Bacteroidota</taxon>
        <taxon>Cytophagia</taxon>
        <taxon>Cytophagales</taxon>
        <taxon>Fulvivirgaceae</taxon>
        <taxon>Ohtaekwangia</taxon>
    </lineage>
</organism>
<dbReference type="RefSeq" id="WP_079687327.1">
    <property type="nucleotide sequence ID" value="NZ_FUZU01000002.1"/>
</dbReference>
<dbReference type="EMBL" id="FUZU01000002">
    <property type="protein sequence ID" value="SKC72279.1"/>
    <property type="molecule type" value="Genomic_DNA"/>
</dbReference>
<protein>
    <submittedName>
        <fullName evidence="1">Uncharacterized protein</fullName>
    </submittedName>
</protein>
<sequence length="111" mass="13147">MTTKCCPSELPSQKELILQLLKQELKSYRFFNGLREIGLDDSFYHSDFSSLLLTYIGFDDEENATYDFYFALLEKYSTYFQPNEETVMKLALRVYLELVAELKSRQELKKD</sequence>
<gene>
    <name evidence="1" type="ORF">SAMN05660236_2747</name>
</gene>
<accession>A0A1T5L9E0</accession>
<reference evidence="1 2" key="1">
    <citation type="submission" date="2017-02" db="EMBL/GenBank/DDBJ databases">
        <authorList>
            <person name="Peterson S.W."/>
        </authorList>
    </citation>
    <scope>NUCLEOTIDE SEQUENCE [LARGE SCALE GENOMIC DNA]</scope>
    <source>
        <strain evidence="1 2">DSM 25262</strain>
    </source>
</reference>